<sequence>MFERPLSTNQLSELAEKSLVEVTSLFNLKNEAYGLIEKMRNQGEATRNEEIQLNVQTQDKNLFELAKQNDLAVLLNVASVTLTKGTHQVEAKLANVGAALCIVAIIASMFTPDKKSGDKEPKAKKKPKQDLSLTPDLSTIEPLPNLEIVSLLANNVSRRDVKKAIDANGVLVNGRLVVSANYSPKSGDQIEITYGGEPILKRIKPEHVELSIVFEDDQVAVINKPKGLVVHPGAGNFSGTLASGLAHHFQSQGNDELTDSSRTGLVQRLDKLTSGLMVVAKTKDALTFLQREMKQRKIVRTYIAVVNGTIVEDKGKIEAPIGRDVTDRRKMRVTTINSRAAITHFQVLKRLPKHTILACQLETGRTHQIRVHMAFIKHPITGDQTYGPKSESLATGQLLHS</sequence>
<comment type="catalytic activity">
    <reaction evidence="5">
        <text>a uridine in RNA = a pseudouridine in RNA</text>
        <dbReference type="Rhea" id="RHEA:48348"/>
        <dbReference type="Rhea" id="RHEA-COMP:12068"/>
        <dbReference type="Rhea" id="RHEA-COMP:12069"/>
        <dbReference type="ChEBI" id="CHEBI:65314"/>
        <dbReference type="ChEBI" id="CHEBI:65315"/>
    </reaction>
</comment>
<dbReference type="Gene3D" id="3.30.2350.10">
    <property type="entry name" value="Pseudouridine synthase"/>
    <property type="match status" value="1"/>
</dbReference>
<dbReference type="GO" id="GO:0009982">
    <property type="term" value="F:pseudouridine synthase activity"/>
    <property type="evidence" value="ECO:0007669"/>
    <property type="project" value="InterPro"/>
</dbReference>
<comment type="similarity">
    <text evidence="1 5">Belongs to the pseudouridine synthase RluA family.</text>
</comment>
<dbReference type="PROSITE" id="PS01129">
    <property type="entry name" value="PSI_RLU"/>
    <property type="match status" value="1"/>
</dbReference>
<dbReference type="GO" id="GO:0000455">
    <property type="term" value="P:enzyme-directed rRNA pseudouridine synthesis"/>
    <property type="evidence" value="ECO:0007669"/>
    <property type="project" value="TreeGrafter"/>
</dbReference>
<dbReference type="InterPro" id="IPR006145">
    <property type="entry name" value="PsdUridine_synth_RsuA/RluA"/>
</dbReference>
<dbReference type="SUPFAM" id="SSF55120">
    <property type="entry name" value="Pseudouridine synthase"/>
    <property type="match status" value="1"/>
</dbReference>
<dbReference type="SUPFAM" id="SSF55174">
    <property type="entry name" value="Alpha-L RNA-binding motif"/>
    <property type="match status" value="1"/>
</dbReference>
<dbReference type="Pfam" id="PF00849">
    <property type="entry name" value="PseudoU_synth_2"/>
    <property type="match status" value="1"/>
</dbReference>
<dbReference type="EC" id="5.4.99.-" evidence="5"/>
<dbReference type="Proteomes" id="UP000677228">
    <property type="component" value="Unassembled WGS sequence"/>
</dbReference>
<evidence type="ECO:0000313" key="10">
    <source>
        <dbReference type="Proteomes" id="UP000682733"/>
    </source>
</evidence>
<dbReference type="GO" id="GO:0003723">
    <property type="term" value="F:RNA binding"/>
    <property type="evidence" value="ECO:0007669"/>
    <property type="project" value="UniProtKB-KW"/>
</dbReference>
<evidence type="ECO:0000259" key="7">
    <source>
        <dbReference type="SMART" id="SM00363"/>
    </source>
</evidence>
<gene>
    <name evidence="8" type="ORF">OVA965_LOCUS4790</name>
    <name evidence="9" type="ORF">TMI583_LOCUS4788</name>
</gene>
<evidence type="ECO:0000256" key="4">
    <source>
        <dbReference type="PROSITE-ProRule" id="PRU00182"/>
    </source>
</evidence>
<feature type="active site" evidence="3">
    <location>
        <position position="270"/>
    </location>
</feature>
<dbReference type="CDD" id="cd00165">
    <property type="entry name" value="S4"/>
    <property type="match status" value="1"/>
</dbReference>
<dbReference type="InterPro" id="IPR036986">
    <property type="entry name" value="S4_RNA-bd_sf"/>
</dbReference>
<dbReference type="EMBL" id="CAJOBA010001288">
    <property type="protein sequence ID" value="CAF3587357.1"/>
    <property type="molecule type" value="Genomic_DNA"/>
</dbReference>
<dbReference type="Gene3D" id="3.10.290.10">
    <property type="entry name" value="RNA-binding S4 domain"/>
    <property type="match status" value="1"/>
</dbReference>
<accession>A0A8S2H244</accession>
<dbReference type="PROSITE" id="PS50889">
    <property type="entry name" value="S4"/>
    <property type="match status" value="1"/>
</dbReference>
<feature type="region of interest" description="Disordered" evidence="6">
    <location>
        <begin position="113"/>
        <end position="136"/>
    </location>
</feature>
<evidence type="ECO:0000256" key="2">
    <source>
        <dbReference type="ARBA" id="ARBA00023235"/>
    </source>
</evidence>
<evidence type="ECO:0000313" key="9">
    <source>
        <dbReference type="EMBL" id="CAF3587357.1"/>
    </source>
</evidence>
<feature type="domain" description="RNA-binding S4" evidence="7">
    <location>
        <begin position="144"/>
        <end position="209"/>
    </location>
</feature>
<dbReference type="InterPro" id="IPR006224">
    <property type="entry name" value="PsdUridine_synth_RluA-like_CS"/>
</dbReference>
<evidence type="ECO:0000256" key="6">
    <source>
        <dbReference type="SAM" id="MobiDB-lite"/>
    </source>
</evidence>
<protein>
    <recommendedName>
        <fullName evidence="5">Pseudouridine synthase</fullName>
        <ecNumber evidence="5">5.4.99.-</ecNumber>
    </recommendedName>
</protein>
<dbReference type="CDD" id="cd02869">
    <property type="entry name" value="PseudoU_synth_RluA_like"/>
    <property type="match status" value="1"/>
</dbReference>
<comment type="function">
    <text evidence="5">Responsible for synthesis of pseudouridine from uracil.</text>
</comment>
<evidence type="ECO:0000256" key="3">
    <source>
        <dbReference type="PIRSR" id="PIRSR606225-1"/>
    </source>
</evidence>
<dbReference type="SMART" id="SM00363">
    <property type="entry name" value="S4"/>
    <property type="match status" value="1"/>
</dbReference>
<keyword evidence="2 5" id="KW-0413">Isomerase</keyword>
<evidence type="ECO:0000256" key="1">
    <source>
        <dbReference type="ARBA" id="ARBA00010876"/>
    </source>
</evidence>
<evidence type="ECO:0000256" key="5">
    <source>
        <dbReference type="RuleBase" id="RU362028"/>
    </source>
</evidence>
<evidence type="ECO:0000313" key="8">
    <source>
        <dbReference type="EMBL" id="CAF0803835.1"/>
    </source>
</evidence>
<dbReference type="NCBIfam" id="TIGR00005">
    <property type="entry name" value="rluA_subfam"/>
    <property type="match status" value="1"/>
</dbReference>
<dbReference type="Proteomes" id="UP000682733">
    <property type="component" value="Unassembled WGS sequence"/>
</dbReference>
<organism evidence="9 10">
    <name type="scientific">Didymodactylos carnosus</name>
    <dbReference type="NCBI Taxonomy" id="1234261"/>
    <lineage>
        <taxon>Eukaryota</taxon>
        <taxon>Metazoa</taxon>
        <taxon>Spiralia</taxon>
        <taxon>Gnathifera</taxon>
        <taxon>Rotifera</taxon>
        <taxon>Eurotatoria</taxon>
        <taxon>Bdelloidea</taxon>
        <taxon>Philodinida</taxon>
        <taxon>Philodinidae</taxon>
        <taxon>Didymodactylos</taxon>
    </lineage>
</organism>
<dbReference type="PANTHER" id="PTHR21600">
    <property type="entry name" value="MITOCHONDRIAL RNA PSEUDOURIDINE SYNTHASE"/>
    <property type="match status" value="1"/>
</dbReference>
<dbReference type="InterPro" id="IPR050188">
    <property type="entry name" value="RluA_PseudoU_synthase"/>
</dbReference>
<dbReference type="PANTHER" id="PTHR21600:SF44">
    <property type="entry name" value="RIBOSOMAL LARGE SUBUNIT PSEUDOURIDINE SYNTHASE D"/>
    <property type="match status" value="1"/>
</dbReference>
<dbReference type="InterPro" id="IPR006225">
    <property type="entry name" value="PsdUridine_synth_RluC/D"/>
</dbReference>
<name>A0A8S2H244_9BILA</name>
<proteinExistence type="inferred from homology"/>
<keyword evidence="4" id="KW-0694">RNA-binding</keyword>
<dbReference type="AlphaFoldDB" id="A0A8S2H244"/>
<dbReference type="InterPro" id="IPR002942">
    <property type="entry name" value="S4_RNA-bd"/>
</dbReference>
<dbReference type="EMBL" id="CAJNOK010001288">
    <property type="protein sequence ID" value="CAF0803835.1"/>
    <property type="molecule type" value="Genomic_DNA"/>
</dbReference>
<dbReference type="InterPro" id="IPR020103">
    <property type="entry name" value="PsdUridine_synth_cat_dom_sf"/>
</dbReference>
<reference evidence="9" key="1">
    <citation type="submission" date="2021-02" db="EMBL/GenBank/DDBJ databases">
        <authorList>
            <person name="Nowell W R."/>
        </authorList>
    </citation>
    <scope>NUCLEOTIDE SEQUENCE</scope>
</reference>
<comment type="caution">
    <text evidence="9">The sequence shown here is derived from an EMBL/GenBank/DDBJ whole genome shotgun (WGS) entry which is preliminary data.</text>
</comment>